<dbReference type="Proteomes" id="UP000485058">
    <property type="component" value="Unassembled WGS sequence"/>
</dbReference>
<reference evidence="2 3" key="1">
    <citation type="submission" date="2020-02" db="EMBL/GenBank/DDBJ databases">
        <title>Draft genome sequence of Haematococcus lacustris strain NIES-144.</title>
        <authorList>
            <person name="Morimoto D."/>
            <person name="Nakagawa S."/>
            <person name="Yoshida T."/>
            <person name="Sawayama S."/>
        </authorList>
    </citation>
    <scope>NUCLEOTIDE SEQUENCE [LARGE SCALE GENOMIC DNA]</scope>
    <source>
        <strain evidence="2 3">NIES-144</strain>
    </source>
</reference>
<evidence type="ECO:0000313" key="2">
    <source>
        <dbReference type="EMBL" id="GFH09851.1"/>
    </source>
</evidence>
<dbReference type="EMBL" id="BLLF01000269">
    <property type="protein sequence ID" value="GFH09851.1"/>
    <property type="molecule type" value="Genomic_DNA"/>
</dbReference>
<comment type="caution">
    <text evidence="2">The sequence shown here is derived from an EMBL/GenBank/DDBJ whole genome shotgun (WGS) entry which is preliminary data.</text>
</comment>
<feature type="compositionally biased region" description="Basic and acidic residues" evidence="1">
    <location>
        <begin position="133"/>
        <end position="145"/>
    </location>
</feature>
<organism evidence="2 3">
    <name type="scientific">Haematococcus lacustris</name>
    <name type="common">Green alga</name>
    <name type="synonym">Haematococcus pluvialis</name>
    <dbReference type="NCBI Taxonomy" id="44745"/>
    <lineage>
        <taxon>Eukaryota</taxon>
        <taxon>Viridiplantae</taxon>
        <taxon>Chlorophyta</taxon>
        <taxon>core chlorophytes</taxon>
        <taxon>Chlorophyceae</taxon>
        <taxon>CS clade</taxon>
        <taxon>Chlamydomonadales</taxon>
        <taxon>Haematococcaceae</taxon>
        <taxon>Haematococcus</taxon>
    </lineage>
</organism>
<feature type="region of interest" description="Disordered" evidence="1">
    <location>
        <begin position="17"/>
        <end position="45"/>
    </location>
</feature>
<dbReference type="AlphaFoldDB" id="A0A699YK46"/>
<feature type="region of interest" description="Disordered" evidence="1">
    <location>
        <begin position="78"/>
        <end position="97"/>
    </location>
</feature>
<sequence>MGGQVMTDAAGKQYQCYAPPRPAAAGPLSLPPEESAQPQDSSKTPFQLLEALCGRASPADPGVLVGLWQDGQGARSEDFSCGKFTGDEQQDPGIKYDGSTGSVPLVYVSHNMTGGAQCLLTGAGRTSEAEGGDSSREQEEFRVDGDGADQASCPGSGSGQAVDHSEL</sequence>
<feature type="region of interest" description="Disordered" evidence="1">
    <location>
        <begin position="121"/>
        <end position="167"/>
    </location>
</feature>
<keyword evidence="3" id="KW-1185">Reference proteome</keyword>
<protein>
    <submittedName>
        <fullName evidence="2">PRKCSH domain-containing protein</fullName>
    </submittedName>
</protein>
<name>A0A699YK46_HAELA</name>
<accession>A0A699YK46</accession>
<evidence type="ECO:0000256" key="1">
    <source>
        <dbReference type="SAM" id="MobiDB-lite"/>
    </source>
</evidence>
<feature type="compositionally biased region" description="Polar residues" evidence="1">
    <location>
        <begin position="36"/>
        <end position="45"/>
    </location>
</feature>
<proteinExistence type="predicted"/>
<gene>
    <name evidence="2" type="ORF">HaLaN_05073</name>
</gene>
<evidence type="ECO:0000313" key="3">
    <source>
        <dbReference type="Proteomes" id="UP000485058"/>
    </source>
</evidence>